<proteinExistence type="inferred from homology"/>
<comment type="similarity">
    <text evidence="1">Belongs to the peptidase C56 family.</text>
</comment>
<organism evidence="3 4">
    <name type="scientific">Papaver atlanticum</name>
    <dbReference type="NCBI Taxonomy" id="357466"/>
    <lineage>
        <taxon>Eukaryota</taxon>
        <taxon>Viridiplantae</taxon>
        <taxon>Streptophyta</taxon>
        <taxon>Embryophyta</taxon>
        <taxon>Tracheophyta</taxon>
        <taxon>Spermatophyta</taxon>
        <taxon>Magnoliopsida</taxon>
        <taxon>Ranunculales</taxon>
        <taxon>Papaveraceae</taxon>
        <taxon>Papaveroideae</taxon>
        <taxon>Papaver</taxon>
    </lineage>
</organism>
<dbReference type="InterPro" id="IPR029062">
    <property type="entry name" value="Class_I_gatase-like"/>
</dbReference>
<comment type="caution">
    <text evidence="3">The sequence shown here is derived from an EMBL/GenBank/DDBJ whole genome shotgun (WGS) entry which is preliminary data.</text>
</comment>
<feature type="domain" description="DJ-1/PfpI" evidence="2">
    <location>
        <begin position="248"/>
        <end position="358"/>
    </location>
</feature>
<evidence type="ECO:0000256" key="1">
    <source>
        <dbReference type="ARBA" id="ARBA00008542"/>
    </source>
</evidence>
<dbReference type="Proteomes" id="UP001202328">
    <property type="component" value="Unassembled WGS sequence"/>
</dbReference>
<dbReference type="AlphaFoldDB" id="A0AAD4SU92"/>
<dbReference type="InterPro" id="IPR002818">
    <property type="entry name" value="DJ-1/PfpI"/>
</dbReference>
<dbReference type="EMBL" id="JAJJMB010008592">
    <property type="protein sequence ID" value="KAI3922788.1"/>
    <property type="molecule type" value="Genomic_DNA"/>
</dbReference>
<keyword evidence="4" id="KW-1185">Reference proteome</keyword>
<evidence type="ECO:0000313" key="4">
    <source>
        <dbReference type="Proteomes" id="UP001202328"/>
    </source>
</evidence>
<name>A0AAD4SU92_9MAGN</name>
<evidence type="ECO:0000259" key="2">
    <source>
        <dbReference type="Pfam" id="PF01965"/>
    </source>
</evidence>
<dbReference type="PANTHER" id="PTHR42733:SF2">
    <property type="entry name" value="DJ-1_THIJ_PFPI FAMILY PROTEIN"/>
    <property type="match status" value="1"/>
</dbReference>
<reference evidence="3" key="1">
    <citation type="submission" date="2022-04" db="EMBL/GenBank/DDBJ databases">
        <title>A functionally conserved STORR gene fusion in Papaver species that diverged 16.8 million years ago.</title>
        <authorList>
            <person name="Catania T."/>
        </authorList>
    </citation>
    <scope>NUCLEOTIDE SEQUENCE</scope>
    <source>
        <strain evidence="3">S-188037</strain>
    </source>
</reference>
<dbReference type="Gene3D" id="3.40.50.880">
    <property type="match status" value="2"/>
</dbReference>
<dbReference type="SUPFAM" id="SSF52317">
    <property type="entry name" value="Class I glutamine amidotransferase-like"/>
    <property type="match status" value="2"/>
</dbReference>
<sequence>MVVSSPRANIFFLFPIFSPNFQTLAAPSIKIGAFDFSTILQSFTWAILPTEHAVNATFDKVEATKYDGLLIPGGRATEYLAGIGSVVELLPLFRSLLFGKGQPIAGPIRSEKVQTSICHGSLILADAYVVRGRTLTAFTSLKAVLIVAGAHWVLPHSMADYAVDGNLVYGVTYGANAKFISLFLETLGCKVTDADSKRILFLCGVTLGCHVDAVFPNKKAGESCITIIMSLNQGFNIPNISIYETRQNTSCISYDALVVLGGQAPEYLSLNEDVLNLVKEFTDAGKPVGSMGHRQMIISFTDALKENKCTTHPSIKLNVVLAGGSWVEPNPIHLCFTNGNLVSGAAWPGNSQFISQLMAVLGIQVSF</sequence>
<dbReference type="Pfam" id="PF01965">
    <property type="entry name" value="DJ-1_PfpI"/>
    <property type="match status" value="2"/>
</dbReference>
<feature type="domain" description="DJ-1/PfpI" evidence="2">
    <location>
        <begin position="53"/>
        <end position="185"/>
    </location>
</feature>
<dbReference type="InterPro" id="IPR006286">
    <property type="entry name" value="C56_PfpI-like"/>
</dbReference>
<accession>A0AAD4SU92</accession>
<evidence type="ECO:0000313" key="3">
    <source>
        <dbReference type="EMBL" id="KAI3922788.1"/>
    </source>
</evidence>
<protein>
    <recommendedName>
        <fullName evidence="2">DJ-1/PfpI domain-containing protein</fullName>
    </recommendedName>
</protein>
<dbReference type="PANTHER" id="PTHR42733">
    <property type="entry name" value="DJ-1 PROTEIN"/>
    <property type="match status" value="1"/>
</dbReference>
<gene>
    <name evidence="3" type="ORF">MKW98_006919</name>
</gene>